<evidence type="ECO:0000256" key="1">
    <source>
        <dbReference type="SAM" id="MobiDB-lite"/>
    </source>
</evidence>
<dbReference type="AlphaFoldDB" id="A0A4R0S0L1"/>
<reference evidence="2 3" key="1">
    <citation type="submission" date="2018-11" db="EMBL/GenBank/DDBJ databases">
        <title>Genome assembly of Steccherinum ochraceum LE-BIN_3174, the white-rot fungus of the Steccherinaceae family (The Residual Polyporoid clade, Polyporales, Basidiomycota).</title>
        <authorList>
            <person name="Fedorova T.V."/>
            <person name="Glazunova O.A."/>
            <person name="Landesman E.O."/>
            <person name="Moiseenko K.V."/>
            <person name="Psurtseva N.V."/>
            <person name="Savinova O.S."/>
            <person name="Shakhova N.V."/>
            <person name="Tyazhelova T.V."/>
            <person name="Vasina D.V."/>
        </authorList>
    </citation>
    <scope>NUCLEOTIDE SEQUENCE [LARGE SCALE GENOMIC DNA]</scope>
    <source>
        <strain evidence="2 3">LE-BIN_3174</strain>
    </source>
</reference>
<organism evidence="2 3">
    <name type="scientific">Steccherinum ochraceum</name>
    <dbReference type="NCBI Taxonomy" id="92696"/>
    <lineage>
        <taxon>Eukaryota</taxon>
        <taxon>Fungi</taxon>
        <taxon>Dikarya</taxon>
        <taxon>Basidiomycota</taxon>
        <taxon>Agaricomycotina</taxon>
        <taxon>Agaricomycetes</taxon>
        <taxon>Polyporales</taxon>
        <taxon>Steccherinaceae</taxon>
        <taxon>Steccherinum</taxon>
    </lineage>
</organism>
<proteinExistence type="predicted"/>
<sequence>MHSEPELEANEADPPNPAIHRYGEPESAVIAKPKPTRKRSPAYKSPSPPSSPPKSPLKDSIPASDSLQKNSLYVFRYRDVNVREPKEHASFLLLDESGQRSYVDEGPVIATVLSGGAEAQLVSLLSRSQPEPPGELISIDTSTHVPISSLAIDAVYATLANLVHTVLKPYTAPEANGPGEENEALLLQECASRVARRFAVECAQKNEAPTDANYAVLQADADGYPGD</sequence>
<dbReference type="Proteomes" id="UP000292702">
    <property type="component" value="Unassembled WGS sequence"/>
</dbReference>
<comment type="caution">
    <text evidence="2">The sequence shown here is derived from an EMBL/GenBank/DDBJ whole genome shotgun (WGS) entry which is preliminary data.</text>
</comment>
<evidence type="ECO:0000313" key="3">
    <source>
        <dbReference type="Proteomes" id="UP000292702"/>
    </source>
</evidence>
<dbReference type="EMBL" id="RWJN01000042">
    <property type="protein sequence ID" value="TCD69384.1"/>
    <property type="molecule type" value="Genomic_DNA"/>
</dbReference>
<keyword evidence="3" id="KW-1185">Reference proteome</keyword>
<feature type="compositionally biased region" description="Pro residues" evidence="1">
    <location>
        <begin position="46"/>
        <end position="55"/>
    </location>
</feature>
<gene>
    <name evidence="2" type="ORF">EIP91_007731</name>
</gene>
<protein>
    <submittedName>
        <fullName evidence="2">Uncharacterized protein</fullName>
    </submittedName>
</protein>
<feature type="compositionally biased region" description="Acidic residues" evidence="1">
    <location>
        <begin position="1"/>
        <end position="11"/>
    </location>
</feature>
<evidence type="ECO:0000313" key="2">
    <source>
        <dbReference type="EMBL" id="TCD69384.1"/>
    </source>
</evidence>
<name>A0A4R0S0L1_9APHY</name>
<accession>A0A4R0S0L1</accession>
<feature type="region of interest" description="Disordered" evidence="1">
    <location>
        <begin position="1"/>
        <end position="64"/>
    </location>
</feature>